<dbReference type="Proteomes" id="UP000606172">
    <property type="component" value="Unassembled WGS sequence"/>
</dbReference>
<dbReference type="PANTHER" id="PTHR11280">
    <property type="entry name" value="GLUCOSAMINE-6-PHOSPHATE ISOMERASE"/>
    <property type="match status" value="1"/>
</dbReference>
<gene>
    <name evidence="3" type="primary">nagB</name>
    <name evidence="3" type="ORF">Ssi02_57740</name>
</gene>
<dbReference type="GO" id="GO:0005975">
    <property type="term" value="P:carbohydrate metabolic process"/>
    <property type="evidence" value="ECO:0007669"/>
    <property type="project" value="InterPro"/>
</dbReference>
<feature type="domain" description="Glucosamine/galactosamine-6-phosphate isomerase" evidence="2">
    <location>
        <begin position="10"/>
        <end position="191"/>
    </location>
</feature>
<dbReference type="InterPro" id="IPR006148">
    <property type="entry name" value="Glc/Gal-6P_isomerase"/>
</dbReference>
<dbReference type="PANTHER" id="PTHR11280:SF6">
    <property type="entry name" value="GLUCOSAMINE-6-PHOSPHATE ISOMERASE NAGB"/>
    <property type="match status" value="1"/>
</dbReference>
<name>A0A919RL11_9ACTN</name>
<sequence length="212" mass="23092">MIAAAAPSQTEVYRALALEPDIDWSRVTILHMDEYVGLPQEAPQRFGHWLRAHLVNAVEPARFHEIGSELGVSDAIARYAALLEEGPIDLVCLGIGVNGHIAFNDPPHADIQDPEFLRLIRLDEVSRIQQVDDGCFATLSDVPTQAITLTIPALMRGGHLVCSVPGVRKAEAVRALVEEPIGALWPCTVLRRHPSCEVHVDRDAAGLLPLGL</sequence>
<dbReference type="AlphaFoldDB" id="A0A919RL11"/>
<dbReference type="SUPFAM" id="SSF100950">
    <property type="entry name" value="NagB/RpiA/CoA transferase-like"/>
    <property type="match status" value="1"/>
</dbReference>
<dbReference type="InterPro" id="IPR037171">
    <property type="entry name" value="NagB/RpiA_transferase-like"/>
</dbReference>
<evidence type="ECO:0000313" key="3">
    <source>
        <dbReference type="EMBL" id="GII95543.1"/>
    </source>
</evidence>
<keyword evidence="1" id="KW-0119">Carbohydrate metabolism</keyword>
<dbReference type="Gene3D" id="3.40.50.1360">
    <property type="match status" value="1"/>
</dbReference>
<dbReference type="Pfam" id="PF01182">
    <property type="entry name" value="Glucosamine_iso"/>
    <property type="match status" value="1"/>
</dbReference>
<accession>A0A919RL11</accession>
<dbReference type="EMBL" id="BOOW01000036">
    <property type="protein sequence ID" value="GII95543.1"/>
    <property type="molecule type" value="Genomic_DNA"/>
</dbReference>
<dbReference type="GO" id="GO:0006043">
    <property type="term" value="P:glucosamine catabolic process"/>
    <property type="evidence" value="ECO:0007669"/>
    <property type="project" value="TreeGrafter"/>
</dbReference>
<dbReference type="GO" id="GO:0004342">
    <property type="term" value="F:glucosamine-6-phosphate deaminase activity"/>
    <property type="evidence" value="ECO:0007669"/>
    <property type="project" value="InterPro"/>
</dbReference>
<dbReference type="GO" id="GO:0019262">
    <property type="term" value="P:N-acetylneuraminate catabolic process"/>
    <property type="evidence" value="ECO:0007669"/>
    <property type="project" value="TreeGrafter"/>
</dbReference>
<reference evidence="3" key="1">
    <citation type="submission" date="2021-01" db="EMBL/GenBank/DDBJ databases">
        <title>Whole genome shotgun sequence of Sinosporangium siamense NBRC 109515.</title>
        <authorList>
            <person name="Komaki H."/>
            <person name="Tamura T."/>
        </authorList>
    </citation>
    <scope>NUCLEOTIDE SEQUENCE</scope>
    <source>
        <strain evidence="3">NBRC 109515</strain>
    </source>
</reference>
<protein>
    <submittedName>
        <fullName evidence="3">Glucosamine-6-phosphate deaminase</fullName>
    </submittedName>
</protein>
<evidence type="ECO:0000259" key="2">
    <source>
        <dbReference type="Pfam" id="PF01182"/>
    </source>
</evidence>
<proteinExistence type="predicted"/>
<dbReference type="InterPro" id="IPR004547">
    <property type="entry name" value="Glucosamine6P_isomerase"/>
</dbReference>
<dbReference type="GO" id="GO:0042802">
    <property type="term" value="F:identical protein binding"/>
    <property type="evidence" value="ECO:0007669"/>
    <property type="project" value="TreeGrafter"/>
</dbReference>
<keyword evidence="4" id="KW-1185">Reference proteome</keyword>
<comment type="caution">
    <text evidence="3">The sequence shown here is derived from an EMBL/GenBank/DDBJ whole genome shotgun (WGS) entry which is preliminary data.</text>
</comment>
<dbReference type="GO" id="GO:0005737">
    <property type="term" value="C:cytoplasm"/>
    <property type="evidence" value="ECO:0007669"/>
    <property type="project" value="TreeGrafter"/>
</dbReference>
<evidence type="ECO:0000313" key="4">
    <source>
        <dbReference type="Proteomes" id="UP000606172"/>
    </source>
</evidence>
<dbReference type="GO" id="GO:0006046">
    <property type="term" value="P:N-acetylglucosamine catabolic process"/>
    <property type="evidence" value="ECO:0007669"/>
    <property type="project" value="TreeGrafter"/>
</dbReference>
<organism evidence="3 4">
    <name type="scientific">Sinosporangium siamense</name>
    <dbReference type="NCBI Taxonomy" id="1367973"/>
    <lineage>
        <taxon>Bacteria</taxon>
        <taxon>Bacillati</taxon>
        <taxon>Actinomycetota</taxon>
        <taxon>Actinomycetes</taxon>
        <taxon>Streptosporangiales</taxon>
        <taxon>Streptosporangiaceae</taxon>
        <taxon>Sinosporangium</taxon>
    </lineage>
</organism>
<evidence type="ECO:0000256" key="1">
    <source>
        <dbReference type="ARBA" id="ARBA00023277"/>
    </source>
</evidence>